<feature type="domain" description="Phospholipid/glycerol acyltransferase" evidence="6">
    <location>
        <begin position="69"/>
        <end position="183"/>
    </location>
</feature>
<dbReference type="GO" id="GO:0016746">
    <property type="term" value="F:acyltransferase activity"/>
    <property type="evidence" value="ECO:0007669"/>
    <property type="project" value="UniProtKB-KW"/>
</dbReference>
<dbReference type="SMART" id="SM00563">
    <property type="entry name" value="PlsC"/>
    <property type="match status" value="1"/>
</dbReference>
<comment type="pathway">
    <text evidence="1">Lipid metabolism.</text>
</comment>
<evidence type="ECO:0000256" key="1">
    <source>
        <dbReference type="ARBA" id="ARBA00005189"/>
    </source>
</evidence>
<evidence type="ECO:0000313" key="8">
    <source>
        <dbReference type="Proteomes" id="UP001165343"/>
    </source>
</evidence>
<keyword evidence="8" id="KW-1185">Reference proteome</keyword>
<keyword evidence="5" id="KW-0472">Membrane</keyword>
<evidence type="ECO:0000259" key="6">
    <source>
        <dbReference type="SMART" id="SM00563"/>
    </source>
</evidence>
<proteinExistence type="predicted"/>
<keyword evidence="5" id="KW-1133">Transmembrane helix</keyword>
<keyword evidence="5" id="KW-0812">Transmembrane</keyword>
<feature type="compositionally biased region" description="Basic residues" evidence="4">
    <location>
        <begin position="237"/>
        <end position="251"/>
    </location>
</feature>
<dbReference type="EMBL" id="JAMGBC010000001">
    <property type="protein sequence ID" value="MCL6679385.1"/>
    <property type="molecule type" value="Genomic_DNA"/>
</dbReference>
<feature type="transmembrane region" description="Helical" evidence="5">
    <location>
        <begin position="6"/>
        <end position="30"/>
    </location>
</feature>
<evidence type="ECO:0000313" key="7">
    <source>
        <dbReference type="EMBL" id="MCL6679385.1"/>
    </source>
</evidence>
<dbReference type="CDD" id="cd07989">
    <property type="entry name" value="LPLAT_AGPAT-like"/>
    <property type="match status" value="1"/>
</dbReference>
<name>A0ABT0RHH6_9SPHN</name>
<dbReference type="Pfam" id="PF01553">
    <property type="entry name" value="Acyltransferase"/>
    <property type="match status" value="1"/>
</dbReference>
<sequence>MQALRSLIYALIFYPATVVFVIAGIVATLFGNPTTRWLVRTWTGFNKGLARIVLGIRPKVEGQIPPGAMLIAVKHESMYETLEMVRLANTPVIVLKRELSQIPFFGWLTRRYGVIPVDRQAGSKALRSLIAAGKSAIAQGRAVLIYPEGTRVPPGESPELQSGFAGLYRALGLPVVPVAVDSGRLWPKGLLKQPGVIRFKVGEVIPAGLARQEIEFRVHAAINALNSTAASPQASPRKQRSPSRSPRSPRR</sequence>
<organism evidence="7 8">
    <name type="scientific">Sphingomonas anseongensis</name>
    <dbReference type="NCBI Taxonomy" id="2908207"/>
    <lineage>
        <taxon>Bacteria</taxon>
        <taxon>Pseudomonadati</taxon>
        <taxon>Pseudomonadota</taxon>
        <taxon>Alphaproteobacteria</taxon>
        <taxon>Sphingomonadales</taxon>
        <taxon>Sphingomonadaceae</taxon>
        <taxon>Sphingomonas</taxon>
    </lineage>
</organism>
<evidence type="ECO:0000256" key="4">
    <source>
        <dbReference type="SAM" id="MobiDB-lite"/>
    </source>
</evidence>
<dbReference type="PANTHER" id="PTHR10434:SF40">
    <property type="entry name" value="1-ACYL-SN-GLYCEROL-3-PHOSPHATE ACYLTRANSFERASE"/>
    <property type="match status" value="1"/>
</dbReference>
<keyword evidence="2" id="KW-0808">Transferase</keyword>
<feature type="region of interest" description="Disordered" evidence="4">
    <location>
        <begin position="227"/>
        <end position="251"/>
    </location>
</feature>
<accession>A0ABT0RHH6</accession>
<evidence type="ECO:0000256" key="5">
    <source>
        <dbReference type="SAM" id="Phobius"/>
    </source>
</evidence>
<dbReference type="RefSeq" id="WP_249868284.1">
    <property type="nucleotide sequence ID" value="NZ_JAMGBC010000001.1"/>
</dbReference>
<dbReference type="SUPFAM" id="SSF69593">
    <property type="entry name" value="Glycerol-3-phosphate (1)-acyltransferase"/>
    <property type="match status" value="1"/>
</dbReference>
<reference evidence="7" key="1">
    <citation type="submission" date="2022-05" db="EMBL/GenBank/DDBJ databases">
        <authorList>
            <person name="Jo J.-H."/>
            <person name="Im W.-T."/>
        </authorList>
    </citation>
    <scope>NUCLEOTIDE SEQUENCE</scope>
    <source>
        <strain evidence="7">RG327</strain>
    </source>
</reference>
<dbReference type="Proteomes" id="UP001165343">
    <property type="component" value="Unassembled WGS sequence"/>
</dbReference>
<keyword evidence="3 7" id="KW-0012">Acyltransferase</keyword>
<dbReference type="PANTHER" id="PTHR10434">
    <property type="entry name" value="1-ACYL-SN-GLYCEROL-3-PHOSPHATE ACYLTRANSFERASE"/>
    <property type="match status" value="1"/>
</dbReference>
<protein>
    <submittedName>
        <fullName evidence="7">1-acyl-sn-glycerol-3-phosphate acyltransferase</fullName>
    </submittedName>
</protein>
<evidence type="ECO:0000256" key="2">
    <source>
        <dbReference type="ARBA" id="ARBA00022679"/>
    </source>
</evidence>
<gene>
    <name evidence="7" type="ORF">LZ519_08690</name>
</gene>
<evidence type="ECO:0000256" key="3">
    <source>
        <dbReference type="ARBA" id="ARBA00023315"/>
    </source>
</evidence>
<comment type="caution">
    <text evidence="7">The sequence shown here is derived from an EMBL/GenBank/DDBJ whole genome shotgun (WGS) entry which is preliminary data.</text>
</comment>
<dbReference type="InterPro" id="IPR002123">
    <property type="entry name" value="Plipid/glycerol_acylTrfase"/>
</dbReference>